<evidence type="ECO:0000313" key="2">
    <source>
        <dbReference type="EMBL" id="RSD23955.1"/>
    </source>
</evidence>
<accession>A0A3R9E8K3</accession>
<evidence type="ECO:0000313" key="3">
    <source>
        <dbReference type="Proteomes" id="UP000267081"/>
    </source>
</evidence>
<feature type="region of interest" description="Disordered" evidence="1">
    <location>
        <begin position="1"/>
        <end position="27"/>
    </location>
</feature>
<name>A0A3R9E8K3_9PSEU</name>
<dbReference type="RefSeq" id="WP_125306643.1">
    <property type="nucleotide sequence ID" value="NZ_RSEC01000021.1"/>
</dbReference>
<proteinExistence type="predicted"/>
<dbReference type="EMBL" id="RSEC01000021">
    <property type="protein sequence ID" value="RSD23955.1"/>
    <property type="molecule type" value="Genomic_DNA"/>
</dbReference>
<reference evidence="2 3" key="1">
    <citation type="submission" date="2018-12" db="EMBL/GenBank/DDBJ databases">
        <title>Amycolatopsis eburnea sp. nov. actinomycete associate with arbuscular mycorrhiza fungal spore.</title>
        <authorList>
            <person name="Lumyong S."/>
            <person name="Chaiya L."/>
        </authorList>
    </citation>
    <scope>NUCLEOTIDE SEQUENCE [LARGE SCALE GENOMIC DNA]</scope>
    <source>
        <strain evidence="2 3">GLM-1</strain>
    </source>
</reference>
<dbReference type="AlphaFoldDB" id="A0A3R9E8K3"/>
<comment type="caution">
    <text evidence="2">The sequence shown here is derived from an EMBL/GenBank/DDBJ whole genome shotgun (WGS) entry which is preliminary data.</text>
</comment>
<organism evidence="2 3">
    <name type="scientific">Amycolatopsis eburnea</name>
    <dbReference type="NCBI Taxonomy" id="2267691"/>
    <lineage>
        <taxon>Bacteria</taxon>
        <taxon>Bacillati</taxon>
        <taxon>Actinomycetota</taxon>
        <taxon>Actinomycetes</taxon>
        <taxon>Pseudonocardiales</taxon>
        <taxon>Pseudonocardiaceae</taxon>
        <taxon>Amycolatopsis</taxon>
    </lineage>
</organism>
<keyword evidence="3" id="KW-1185">Reference proteome</keyword>
<dbReference type="OrthoDB" id="3636172at2"/>
<dbReference type="Proteomes" id="UP000267081">
    <property type="component" value="Unassembled WGS sequence"/>
</dbReference>
<protein>
    <submittedName>
        <fullName evidence="2">Uncharacterized protein</fullName>
    </submittedName>
</protein>
<evidence type="ECO:0000256" key="1">
    <source>
        <dbReference type="SAM" id="MobiDB-lite"/>
    </source>
</evidence>
<gene>
    <name evidence="2" type="ORF">EIY87_06180</name>
</gene>
<sequence length="141" mass="15320">MSANDTRRRVTNPSVGAGGSGRFRSGSLTQAAEQYSAALSRPAADTTILRGMDAVLVDLAASLRVVEGGMTTLGRVLEEGMPAEHALHVSLTTLATQIRQAANEAELVQMEQRRRNAADWERIENAPRANERGYDWQANQQ</sequence>